<proteinExistence type="predicted"/>
<gene>
    <name evidence="1" type="ORF">EV182_006958</name>
</gene>
<evidence type="ECO:0000313" key="1">
    <source>
        <dbReference type="EMBL" id="KAJ1677062.1"/>
    </source>
</evidence>
<dbReference type="Proteomes" id="UP001145114">
    <property type="component" value="Unassembled WGS sequence"/>
</dbReference>
<evidence type="ECO:0000313" key="2">
    <source>
        <dbReference type="Proteomes" id="UP001145114"/>
    </source>
</evidence>
<feature type="non-terminal residue" evidence="1">
    <location>
        <position position="227"/>
    </location>
</feature>
<reference evidence="1" key="1">
    <citation type="submission" date="2022-06" db="EMBL/GenBank/DDBJ databases">
        <title>Phylogenomic reconstructions and comparative analyses of Kickxellomycotina fungi.</title>
        <authorList>
            <person name="Reynolds N.K."/>
            <person name="Stajich J.E."/>
            <person name="Barry K."/>
            <person name="Grigoriev I.V."/>
            <person name="Crous P."/>
            <person name="Smith M.E."/>
        </authorList>
    </citation>
    <scope>NUCLEOTIDE SEQUENCE</scope>
    <source>
        <strain evidence="1">RSA 2271</strain>
    </source>
</reference>
<organism evidence="1 2">
    <name type="scientific">Spiromyces aspiralis</name>
    <dbReference type="NCBI Taxonomy" id="68401"/>
    <lineage>
        <taxon>Eukaryota</taxon>
        <taxon>Fungi</taxon>
        <taxon>Fungi incertae sedis</taxon>
        <taxon>Zoopagomycota</taxon>
        <taxon>Kickxellomycotina</taxon>
        <taxon>Kickxellomycetes</taxon>
        <taxon>Kickxellales</taxon>
        <taxon>Kickxellaceae</taxon>
        <taxon>Spiromyces</taxon>
    </lineage>
</organism>
<accession>A0ACC1HKT8</accession>
<comment type="caution">
    <text evidence="1">The sequence shown here is derived from an EMBL/GenBank/DDBJ whole genome shotgun (WGS) entry which is preliminary data.</text>
</comment>
<name>A0ACC1HKT8_9FUNG</name>
<sequence>MDQHQIYFEAVMSHLGALVASGKHSLGTSDGLSGVLDGAPFAASFMAKKSLSMPHVDEFVSPTPLDAMDNSSLSGASSSPLYNCPSGASISTPALTPPEGIFCSLEGSPLFGSSSSASLDVSPAYALSALFPDMLSSCPSPSDNPLANSILSSGASCVAAGGPSSPAALVAGLESAFTSSVSSVVGSPKVSSIDSFAAGSIASIDVGSNSYDALNEASATEVTIPKS</sequence>
<keyword evidence="2" id="KW-1185">Reference proteome</keyword>
<protein>
    <submittedName>
        <fullName evidence="1">Uncharacterized protein</fullName>
    </submittedName>
</protein>
<dbReference type="EMBL" id="JAMZIH010003049">
    <property type="protein sequence ID" value="KAJ1677062.1"/>
    <property type="molecule type" value="Genomic_DNA"/>
</dbReference>